<dbReference type="Pfam" id="PF08238">
    <property type="entry name" value="Sel1"/>
    <property type="match status" value="7"/>
</dbReference>
<name>A0A015M2Y9_RHIIW</name>
<dbReference type="SUPFAM" id="SSF56112">
    <property type="entry name" value="Protein kinase-like (PK-like)"/>
    <property type="match status" value="2"/>
</dbReference>
<dbReference type="PROSITE" id="PS50011">
    <property type="entry name" value="PROTEIN_KINASE_DOM"/>
    <property type="match status" value="2"/>
</dbReference>
<accession>A0A015M2Y9</accession>
<feature type="domain" description="Protein kinase" evidence="5">
    <location>
        <begin position="223"/>
        <end position="484"/>
    </location>
</feature>
<evidence type="ECO:0000256" key="2">
    <source>
        <dbReference type="ARBA" id="ARBA00022840"/>
    </source>
</evidence>
<keyword evidence="7" id="KW-1185">Reference proteome</keyword>
<dbReference type="GO" id="GO:0004713">
    <property type="term" value="F:protein tyrosine kinase activity"/>
    <property type="evidence" value="ECO:0007669"/>
    <property type="project" value="InterPro"/>
</dbReference>
<feature type="compositionally biased region" description="Low complexity" evidence="4">
    <location>
        <begin position="1336"/>
        <end position="1377"/>
    </location>
</feature>
<dbReference type="SMART" id="SM00671">
    <property type="entry name" value="SEL1"/>
    <property type="match status" value="7"/>
</dbReference>
<feature type="region of interest" description="Disordered" evidence="4">
    <location>
        <begin position="1661"/>
        <end position="1685"/>
    </location>
</feature>
<evidence type="ECO:0000259" key="5">
    <source>
        <dbReference type="PROSITE" id="PS50011"/>
    </source>
</evidence>
<protein>
    <submittedName>
        <fullName evidence="6">Pho85p</fullName>
    </submittedName>
</protein>
<feature type="compositionally biased region" description="Gly residues" evidence="4">
    <location>
        <begin position="1378"/>
        <end position="1387"/>
    </location>
</feature>
<dbReference type="InterPro" id="IPR017441">
    <property type="entry name" value="Protein_kinase_ATP_BS"/>
</dbReference>
<dbReference type="GO" id="GO:0097527">
    <property type="term" value="P:necroptotic signaling pathway"/>
    <property type="evidence" value="ECO:0007669"/>
    <property type="project" value="TreeGrafter"/>
</dbReference>
<organism evidence="6 7">
    <name type="scientific">Rhizophagus irregularis (strain DAOM 197198w)</name>
    <name type="common">Glomus intraradices</name>
    <dbReference type="NCBI Taxonomy" id="1432141"/>
    <lineage>
        <taxon>Eukaryota</taxon>
        <taxon>Fungi</taxon>
        <taxon>Fungi incertae sedis</taxon>
        <taxon>Mucoromycota</taxon>
        <taxon>Glomeromycotina</taxon>
        <taxon>Glomeromycetes</taxon>
        <taxon>Glomerales</taxon>
        <taxon>Glomeraceae</taxon>
        <taxon>Rhizophagus</taxon>
    </lineage>
</organism>
<dbReference type="InterPro" id="IPR020635">
    <property type="entry name" value="Tyr_kinase_cat_dom"/>
</dbReference>
<dbReference type="InterPro" id="IPR006597">
    <property type="entry name" value="Sel1-like"/>
</dbReference>
<evidence type="ECO:0000313" key="7">
    <source>
        <dbReference type="Proteomes" id="UP000022910"/>
    </source>
</evidence>
<dbReference type="PANTHER" id="PTHR44329:SF298">
    <property type="entry name" value="MIXED LINEAGE KINASE DOMAIN-LIKE PROTEIN"/>
    <property type="match status" value="1"/>
</dbReference>
<proteinExistence type="predicted"/>
<dbReference type="Proteomes" id="UP000022910">
    <property type="component" value="Unassembled WGS sequence"/>
</dbReference>
<feature type="domain" description="Protein kinase" evidence="5">
    <location>
        <begin position="563"/>
        <end position="824"/>
    </location>
</feature>
<dbReference type="HOGENOM" id="CLU_241344_0_0_1"/>
<dbReference type="EMBL" id="JEMT01025801">
    <property type="protein sequence ID" value="EXX61148.1"/>
    <property type="molecule type" value="Genomic_DNA"/>
</dbReference>
<dbReference type="PANTHER" id="PTHR44329">
    <property type="entry name" value="SERINE/THREONINE-PROTEIN KINASE TNNI3K-RELATED"/>
    <property type="match status" value="1"/>
</dbReference>
<sequence>MALNASSIALDTATNVIVPVPFSKFIPLVSEVANILDQIVELYQSAEHNKRICGSLIDRISATVAAVRNLKIRRDQNKSFFNQKNLILLQRLVNNIQHIKKFVEEVSQLKGLLKYVRTKSIEKNFKELCRDFDSNVATLNFSITVDSRIRAENDKKALRQDMDDLGKYLDEIGGGITDINKHVAGAVTQLNVINSTMEQLVANNNTKSQDKIDNVFHEERLKINEYEETDVARGSRVRKWIDKKYSKEVAFKCVADEKDTEEYKNSVKNQVTILKKLKDCDSILKFYGLTCDGEKWYLVTEWAELGNLREYYSTYDFDVKTKLRFAIEIARGLNFLRAIEIVHRDVRAENILITASETAKIANFKSSRLIAQETRKQSAILETVRYLAPEMLGQRTVKYTTRCEVYSFGILIWEIAEQKTPYEKYNDILKITDLVVKQKYREPFSLGTGLPKKYQEIAKEAVEHDPNYRPKLATIFTTLKELYINYGMPPASPRSSYHGKNIYQNHPPDSIDIPSNDDDNNKHYLFDNINDTDNLKTEKNEYAEWLEQSISKELIAYYEYSEFKIINKIGKGSFGSVCRAYWKNTNQVFALKSFNGDKTTLKEVVNEIRLQKKVDFHENILQFYGITRAKADKIQKYALVLEYADSDTLKTYLQHHFSDLEWGDKYQLAFQLASAVAYIHEYNIIHCDLHSDNVFVHQKKIKIADFGLSRKIAASSSDNSKTFGSIPYIDPKRLNDQKNYKLNKKSDVYSVGVLMWQISSGYQPFASDDYDASLVLSIIINGRREEIIDGTPDEYSKLYTECWKYEPNERPDMQDVVSTLKAIIFPKQNNASFDDVNEKGNVLLGKSKSILKSSKRITNVNKSLSIPNILNYIQSESNSSSGKNLTIRSRNIVQYESGKCYQNGLEIGKNEIFKLYNKAAENGDSFAQYNLGLYYQEIEKDEIKAFEWVEKSAKQGQSDAQNYLGYFFENGIGVQKDLKEACNWYEKSAKNGNKFAQYNLISYYSNEHEKLVEQENEYQLGYFYEIQEDSEKSFYWYQKSAENGNKFAQYNLGLYYQSGWGIEKNEIEAFKWYEKSAKQDNSDAQNYLGFLYKNGIIKQEDLEKSFYWYQKSAKNGNKIAQYNLGNFYQYGWGIEKNEIEAQKWYKELAGQHHKFFIENKELLENITNENPFNHIQFDEPIFNTNDTNNSEFITVKTTIFPGISEASYIEVKKLQKLLISRKDDIDHILELQPVYTIGIDFQKNSTRPCIACWVAKSLDTTVLECLETIFEYQFEVIYKIATPLSINENNKQNLNSSNYFAKEFDNDNLTSYYNEESLEENSNNSKHGNGNGSGSGSSNDNNGNNDSNNNNNSNNDNGSNNANNHNDSSSSNNNSNDGNGGGGGGGYNNRNKQVKEIYIFSDANARVNDSSDSSTQDFNISAKFWAEINLLRSIKTLKYNIDVYACGIGELLSKNSKSWLSLGYVLESIKVQVSPLPECGNGLFHLKEASKPTQLNNDVEHTVGDENNYGGAVEISPTPKATASYVRKKNNTTKYSKHKWEFKYIYSKGESWSHKRNNKLKIDEEAYAPGVHSGEWFVHEGMHGFCIIITQVLRYEIIRGQRKFNLIRKIPLQQFPPLAHSVKITVNGLNDFNGKLERLKKECYNNTSGINFTVGSNKIGNKAEPEDLDEKMGNIERSLTQSEAM</sequence>
<feature type="region of interest" description="Disordered" evidence="4">
    <location>
        <begin position="1315"/>
        <end position="1388"/>
    </location>
</feature>
<gene>
    <name evidence="6" type="ORF">RirG_173750</name>
</gene>
<dbReference type="SUPFAM" id="SSF81901">
    <property type="entry name" value="HCP-like"/>
    <property type="match status" value="2"/>
</dbReference>
<evidence type="ECO:0000256" key="3">
    <source>
        <dbReference type="PROSITE-ProRule" id="PRU10141"/>
    </source>
</evidence>
<dbReference type="Pfam" id="PF07714">
    <property type="entry name" value="PK_Tyr_Ser-Thr"/>
    <property type="match status" value="2"/>
</dbReference>
<feature type="binding site" evidence="3">
    <location>
        <position position="592"/>
    </location>
    <ligand>
        <name>ATP</name>
        <dbReference type="ChEBI" id="CHEBI:30616"/>
    </ligand>
</feature>
<dbReference type="InterPro" id="IPR051681">
    <property type="entry name" value="Ser/Thr_Kinases-Pseudokinases"/>
</dbReference>
<dbReference type="SMART" id="SM00219">
    <property type="entry name" value="TyrKc"/>
    <property type="match status" value="2"/>
</dbReference>
<dbReference type="InterPro" id="IPR008266">
    <property type="entry name" value="Tyr_kinase_AS"/>
</dbReference>
<dbReference type="InterPro" id="IPR036537">
    <property type="entry name" value="Adaptor_Cbl_N_dom_sf"/>
</dbReference>
<dbReference type="SMR" id="A0A015M2Y9"/>
<dbReference type="InterPro" id="IPR011990">
    <property type="entry name" value="TPR-like_helical_dom_sf"/>
</dbReference>
<dbReference type="GO" id="GO:0005524">
    <property type="term" value="F:ATP binding"/>
    <property type="evidence" value="ECO:0007669"/>
    <property type="project" value="UniProtKB-UniRule"/>
</dbReference>
<dbReference type="Gene3D" id="1.10.510.10">
    <property type="entry name" value="Transferase(Phosphotransferase) domain 1"/>
    <property type="match status" value="2"/>
</dbReference>
<evidence type="ECO:0000313" key="6">
    <source>
        <dbReference type="EMBL" id="EXX61148.1"/>
    </source>
</evidence>
<evidence type="ECO:0000256" key="4">
    <source>
        <dbReference type="SAM" id="MobiDB-lite"/>
    </source>
</evidence>
<dbReference type="PROSITE" id="PS00107">
    <property type="entry name" value="PROTEIN_KINASE_ATP"/>
    <property type="match status" value="1"/>
</dbReference>
<comment type="caution">
    <text evidence="6">The sequence shown here is derived from an EMBL/GenBank/DDBJ whole genome shotgun (WGS) entry which is preliminary data.</text>
</comment>
<feature type="compositionally biased region" description="Basic and acidic residues" evidence="4">
    <location>
        <begin position="1661"/>
        <end position="1674"/>
    </location>
</feature>
<keyword evidence="2 3" id="KW-0067">ATP-binding</keyword>
<dbReference type="InterPro" id="IPR001245">
    <property type="entry name" value="Ser-Thr/Tyr_kinase_cat_dom"/>
</dbReference>
<evidence type="ECO:0000256" key="1">
    <source>
        <dbReference type="ARBA" id="ARBA00022741"/>
    </source>
</evidence>
<dbReference type="Gene3D" id="1.20.930.20">
    <property type="entry name" value="Adaptor protein Cbl, N-terminal domain"/>
    <property type="match status" value="1"/>
</dbReference>
<feature type="compositionally biased region" description="Low complexity" evidence="4">
    <location>
        <begin position="1315"/>
        <end position="1328"/>
    </location>
</feature>
<dbReference type="InterPro" id="IPR011009">
    <property type="entry name" value="Kinase-like_dom_sf"/>
</dbReference>
<reference evidence="6 7" key="1">
    <citation type="submission" date="2014-02" db="EMBL/GenBank/DDBJ databases">
        <title>Single nucleus genome sequencing reveals high similarity among nuclei of an endomycorrhizal fungus.</title>
        <authorList>
            <person name="Lin K."/>
            <person name="Geurts R."/>
            <person name="Zhang Z."/>
            <person name="Limpens E."/>
            <person name="Saunders D.G."/>
            <person name="Mu D."/>
            <person name="Pang E."/>
            <person name="Cao H."/>
            <person name="Cha H."/>
            <person name="Lin T."/>
            <person name="Zhou Q."/>
            <person name="Shang Y."/>
            <person name="Li Y."/>
            <person name="Ivanov S."/>
            <person name="Sharma T."/>
            <person name="Velzen R.V."/>
            <person name="Ruijter N.D."/>
            <person name="Aanen D.K."/>
            <person name="Win J."/>
            <person name="Kamoun S."/>
            <person name="Bisseling T."/>
            <person name="Huang S."/>
        </authorList>
    </citation>
    <scope>NUCLEOTIDE SEQUENCE [LARGE SCALE GENOMIC DNA]</scope>
    <source>
        <strain evidence="7">DAOM197198w</strain>
    </source>
</reference>
<dbReference type="PRINTS" id="PR00109">
    <property type="entry name" value="TYRKINASE"/>
</dbReference>
<dbReference type="PROSITE" id="PS00109">
    <property type="entry name" value="PROTEIN_KINASE_TYR"/>
    <property type="match status" value="1"/>
</dbReference>
<dbReference type="Gene3D" id="1.25.40.10">
    <property type="entry name" value="Tetratricopeptide repeat domain"/>
    <property type="match status" value="2"/>
</dbReference>
<keyword evidence="1 3" id="KW-0547">Nucleotide-binding</keyword>
<dbReference type="GO" id="GO:0007166">
    <property type="term" value="P:cell surface receptor signaling pathway"/>
    <property type="evidence" value="ECO:0007669"/>
    <property type="project" value="InterPro"/>
</dbReference>
<dbReference type="InterPro" id="IPR059179">
    <property type="entry name" value="MLKL-like_MCAfunc"/>
</dbReference>
<dbReference type="CDD" id="cd21037">
    <property type="entry name" value="MLKL_NTD"/>
    <property type="match status" value="1"/>
</dbReference>
<dbReference type="InterPro" id="IPR000719">
    <property type="entry name" value="Prot_kinase_dom"/>
</dbReference>